<dbReference type="Proteomes" id="UP001501433">
    <property type="component" value="Unassembled WGS sequence"/>
</dbReference>
<gene>
    <name evidence="2" type="ORF">GCM10023330_28960</name>
</gene>
<dbReference type="SUPFAM" id="SSF56281">
    <property type="entry name" value="Metallo-hydrolase/oxidoreductase"/>
    <property type="match status" value="1"/>
</dbReference>
<name>A0ABP9CYI3_9FLAO</name>
<proteinExistence type="predicted"/>
<comment type="caution">
    <text evidence="2">The sequence shown here is derived from an EMBL/GenBank/DDBJ whole genome shotgun (WGS) entry which is preliminary data.</text>
</comment>
<dbReference type="RefSeq" id="WP_345278086.1">
    <property type="nucleotide sequence ID" value="NZ_BAABJW010000005.1"/>
</dbReference>
<evidence type="ECO:0000259" key="1">
    <source>
        <dbReference type="Pfam" id="PF12706"/>
    </source>
</evidence>
<dbReference type="PANTHER" id="PTHR42663">
    <property type="entry name" value="HYDROLASE C777.06C-RELATED-RELATED"/>
    <property type="match status" value="1"/>
</dbReference>
<reference evidence="3" key="1">
    <citation type="journal article" date="2019" name="Int. J. Syst. Evol. Microbiol.">
        <title>The Global Catalogue of Microorganisms (GCM) 10K type strain sequencing project: providing services to taxonomists for standard genome sequencing and annotation.</title>
        <authorList>
            <consortium name="The Broad Institute Genomics Platform"/>
            <consortium name="The Broad Institute Genome Sequencing Center for Infectious Disease"/>
            <person name="Wu L."/>
            <person name="Ma J."/>
        </authorList>
    </citation>
    <scope>NUCLEOTIDE SEQUENCE [LARGE SCALE GENOMIC DNA]</scope>
    <source>
        <strain evidence="3">JCM 18325</strain>
    </source>
</reference>
<evidence type="ECO:0000313" key="2">
    <source>
        <dbReference type="EMBL" id="GAA4818289.1"/>
    </source>
</evidence>
<dbReference type="InterPro" id="IPR001279">
    <property type="entry name" value="Metallo-B-lactamas"/>
</dbReference>
<protein>
    <recommendedName>
        <fullName evidence="1">Metallo-beta-lactamase domain-containing protein</fullName>
    </recommendedName>
</protein>
<accession>A0ABP9CYI3</accession>
<dbReference type="Pfam" id="PF12706">
    <property type="entry name" value="Lactamase_B_2"/>
    <property type="match status" value="1"/>
</dbReference>
<dbReference type="InterPro" id="IPR036866">
    <property type="entry name" value="RibonucZ/Hydroxyglut_hydro"/>
</dbReference>
<keyword evidence="3" id="KW-1185">Reference proteome</keyword>
<sequence length="320" mass="36664">MKLSQIPHLVIVLFLVNCIDKQNERVFNSQITLKTNQYITVLGVAQDAGFPQIDCEKPCCKSFYNGKEDKKLVSCLGLVDLDDEKKWIFDATPDITSQVETLKTNHLSNGSIVNGVFLTHAHMGHYTGLMQLGREAMNANDIPVYTMPKMKNFIENNQPWQQLVNLKNIDLQPLKKDSTLVLNSNLKVTPFLVPHRDEFSETVGYKIESKNKSALFIPDINKWNIWNKQIVEEVKKVDYAFLDATFFKDGEVPRPMSDIPHPFIFETVKLFENESIETKSKIYFIHLNHTNPALKKSHKLKDSIQNLGFNFAKEGDNFSL</sequence>
<dbReference type="EMBL" id="BAABJW010000005">
    <property type="protein sequence ID" value="GAA4818289.1"/>
    <property type="molecule type" value="Genomic_DNA"/>
</dbReference>
<feature type="domain" description="Metallo-beta-lactamase" evidence="1">
    <location>
        <begin position="88"/>
        <end position="273"/>
    </location>
</feature>
<organism evidence="2 3">
    <name type="scientific">Litoribaculum gwangyangense</name>
    <dbReference type="NCBI Taxonomy" id="1130722"/>
    <lineage>
        <taxon>Bacteria</taxon>
        <taxon>Pseudomonadati</taxon>
        <taxon>Bacteroidota</taxon>
        <taxon>Flavobacteriia</taxon>
        <taxon>Flavobacteriales</taxon>
        <taxon>Flavobacteriaceae</taxon>
        <taxon>Litoribaculum</taxon>
    </lineage>
</organism>
<dbReference type="Gene3D" id="3.60.15.10">
    <property type="entry name" value="Ribonuclease Z/Hydroxyacylglutathione hydrolase-like"/>
    <property type="match status" value="1"/>
</dbReference>
<evidence type="ECO:0000313" key="3">
    <source>
        <dbReference type="Proteomes" id="UP001501433"/>
    </source>
</evidence>
<dbReference type="PANTHER" id="PTHR42663:SF7">
    <property type="entry name" value="COENZYME PQQ SYNTHESIS PROTEIN B"/>
    <property type="match status" value="1"/>
</dbReference>